<evidence type="ECO:0000256" key="2">
    <source>
        <dbReference type="SAM" id="MobiDB-lite"/>
    </source>
</evidence>
<dbReference type="PANTHER" id="PTHR45666">
    <property type="entry name" value="TYPE IV INOSITOL POLYPHOSPHATE 5-PHOSPHATASE 9"/>
    <property type="match status" value="1"/>
</dbReference>
<reference evidence="3" key="1">
    <citation type="submission" date="2022-06" db="EMBL/GenBank/DDBJ databases">
        <title>Uncovering the hologenomic basis of an extraordinary plant invasion.</title>
        <authorList>
            <person name="Bieker V.C."/>
            <person name="Martin M.D."/>
            <person name="Gilbert T."/>
            <person name="Hodgins K."/>
            <person name="Battlay P."/>
            <person name="Petersen B."/>
            <person name="Wilson J."/>
        </authorList>
    </citation>
    <scope>NUCLEOTIDE SEQUENCE</scope>
    <source>
        <strain evidence="3">AA19_3_7</strain>
        <tissue evidence="3">Leaf</tissue>
    </source>
</reference>
<dbReference type="GO" id="GO:0034485">
    <property type="term" value="F:phosphatidylinositol-3,4,5-trisphosphate 5-phosphatase activity"/>
    <property type="evidence" value="ECO:0007669"/>
    <property type="project" value="TreeGrafter"/>
</dbReference>
<feature type="non-terminal residue" evidence="3">
    <location>
        <position position="1"/>
    </location>
</feature>
<protein>
    <submittedName>
        <fullName evidence="3">Uncharacterized protein</fullName>
    </submittedName>
</protein>
<accession>A0AAD5GBR7</accession>
<evidence type="ECO:0000313" key="4">
    <source>
        <dbReference type="Proteomes" id="UP001206925"/>
    </source>
</evidence>
<dbReference type="GO" id="GO:0046856">
    <property type="term" value="P:phosphatidylinositol dephosphorylation"/>
    <property type="evidence" value="ECO:0007669"/>
    <property type="project" value="TreeGrafter"/>
</dbReference>
<evidence type="ECO:0000313" key="3">
    <source>
        <dbReference type="EMBL" id="KAI7734606.1"/>
    </source>
</evidence>
<dbReference type="InterPro" id="IPR045849">
    <property type="entry name" value="IP5P_plant"/>
</dbReference>
<gene>
    <name evidence="3" type="ORF">M8C21_025401</name>
</gene>
<dbReference type="PANTHER" id="PTHR45666:SF34">
    <property type="entry name" value="TYPE IV INOSITOL POLYPHOSPHATE 5-PHOSPHATASE 7"/>
    <property type="match status" value="1"/>
</dbReference>
<dbReference type="AlphaFoldDB" id="A0AAD5GBR7"/>
<name>A0AAD5GBR7_AMBAR</name>
<dbReference type="Gene3D" id="3.60.10.10">
    <property type="entry name" value="Endonuclease/exonuclease/phosphatase"/>
    <property type="match status" value="1"/>
</dbReference>
<evidence type="ECO:0000256" key="1">
    <source>
        <dbReference type="ARBA" id="ARBA00022801"/>
    </source>
</evidence>
<dbReference type="GO" id="GO:0004439">
    <property type="term" value="F:phosphatidylinositol-4,5-bisphosphate 5-phosphatase activity"/>
    <property type="evidence" value="ECO:0007669"/>
    <property type="project" value="TreeGrafter"/>
</dbReference>
<feature type="region of interest" description="Disordered" evidence="2">
    <location>
        <begin position="46"/>
        <end position="78"/>
    </location>
</feature>
<dbReference type="EMBL" id="JAMZMK010009686">
    <property type="protein sequence ID" value="KAI7734606.1"/>
    <property type="molecule type" value="Genomic_DNA"/>
</dbReference>
<keyword evidence="4" id="KW-1185">Reference proteome</keyword>
<feature type="non-terminal residue" evidence="3">
    <location>
        <position position="124"/>
    </location>
</feature>
<keyword evidence="1" id="KW-0378">Hydrolase</keyword>
<proteinExistence type="predicted"/>
<organism evidence="3 4">
    <name type="scientific">Ambrosia artemisiifolia</name>
    <name type="common">Common ragweed</name>
    <dbReference type="NCBI Taxonomy" id="4212"/>
    <lineage>
        <taxon>Eukaryota</taxon>
        <taxon>Viridiplantae</taxon>
        <taxon>Streptophyta</taxon>
        <taxon>Embryophyta</taxon>
        <taxon>Tracheophyta</taxon>
        <taxon>Spermatophyta</taxon>
        <taxon>Magnoliopsida</taxon>
        <taxon>eudicotyledons</taxon>
        <taxon>Gunneridae</taxon>
        <taxon>Pentapetalae</taxon>
        <taxon>asterids</taxon>
        <taxon>campanulids</taxon>
        <taxon>Asterales</taxon>
        <taxon>Asteraceae</taxon>
        <taxon>Asteroideae</taxon>
        <taxon>Heliantheae alliance</taxon>
        <taxon>Heliantheae</taxon>
        <taxon>Ambrosia</taxon>
    </lineage>
</organism>
<dbReference type="Proteomes" id="UP001206925">
    <property type="component" value="Unassembled WGS sequence"/>
</dbReference>
<sequence>RHRHSIKKKTTDCCYTALYSVQNIHCKERGLVSPPVLILMKSKREEFQTDKVSEREPPAIKKTKTEKSSKSRRSRVDLEHPQIINVHNYSIFAATWNVGGKSPSSNMNLDDWLHAAPQADIYVL</sequence>
<dbReference type="GO" id="GO:0004445">
    <property type="term" value="F:inositol-polyphosphate 5-phosphatase activity"/>
    <property type="evidence" value="ECO:0007669"/>
    <property type="project" value="InterPro"/>
</dbReference>
<comment type="caution">
    <text evidence="3">The sequence shown here is derived from an EMBL/GenBank/DDBJ whole genome shotgun (WGS) entry which is preliminary data.</text>
</comment>
<dbReference type="InterPro" id="IPR036691">
    <property type="entry name" value="Endo/exonu/phosph_ase_sf"/>
</dbReference>